<gene>
    <name evidence="1" type="ORF">METZ01_LOCUS81517</name>
</gene>
<sequence>HEQMTIKKGDFVTFLCNDQKKETAHGWLQENRFTI</sequence>
<evidence type="ECO:0000313" key="1">
    <source>
        <dbReference type="EMBL" id="SVA28663.1"/>
    </source>
</evidence>
<reference evidence="1" key="1">
    <citation type="submission" date="2018-05" db="EMBL/GenBank/DDBJ databases">
        <authorList>
            <person name="Lanie J.A."/>
            <person name="Ng W.-L."/>
            <person name="Kazmierczak K.M."/>
            <person name="Andrzejewski T.M."/>
            <person name="Davidsen T.M."/>
            <person name="Wayne K.J."/>
            <person name="Tettelin H."/>
            <person name="Glass J.I."/>
            <person name="Rusch D."/>
            <person name="Podicherti R."/>
            <person name="Tsui H.-C.T."/>
            <person name="Winkler M.E."/>
        </authorList>
    </citation>
    <scope>NUCLEOTIDE SEQUENCE</scope>
</reference>
<name>A0A381UPC5_9ZZZZ</name>
<feature type="non-terminal residue" evidence="1">
    <location>
        <position position="1"/>
    </location>
</feature>
<protein>
    <submittedName>
        <fullName evidence="1">Uncharacterized protein</fullName>
    </submittedName>
</protein>
<dbReference type="EMBL" id="UINC01006623">
    <property type="protein sequence ID" value="SVA28663.1"/>
    <property type="molecule type" value="Genomic_DNA"/>
</dbReference>
<dbReference type="AlphaFoldDB" id="A0A381UPC5"/>
<proteinExistence type="predicted"/>
<accession>A0A381UPC5</accession>
<organism evidence="1">
    <name type="scientific">marine metagenome</name>
    <dbReference type="NCBI Taxonomy" id="408172"/>
    <lineage>
        <taxon>unclassified sequences</taxon>
        <taxon>metagenomes</taxon>
        <taxon>ecological metagenomes</taxon>
    </lineage>
</organism>